<evidence type="ECO:0000313" key="2">
    <source>
        <dbReference type="Proteomes" id="UP000823561"/>
    </source>
</evidence>
<dbReference type="Proteomes" id="UP000823561">
    <property type="component" value="Chromosome 8"/>
</dbReference>
<accession>A0AAV6GNX1</accession>
<reference evidence="1" key="1">
    <citation type="submission" date="2020-10" db="EMBL/GenBank/DDBJ databases">
        <title>Chromosome-scale genome assembly of the Allis shad, Alosa alosa.</title>
        <authorList>
            <person name="Margot Z."/>
            <person name="Christophe K."/>
            <person name="Cabau C."/>
            <person name="Louis A."/>
            <person name="Berthelot C."/>
            <person name="Parey E."/>
            <person name="Roest Crollius H."/>
            <person name="Montfort J."/>
            <person name="Robinson-Rechavi M."/>
            <person name="Bucao C."/>
            <person name="Bouchez O."/>
            <person name="Gislard M."/>
            <person name="Lluch J."/>
            <person name="Milhes M."/>
            <person name="Lampietro C."/>
            <person name="Lopez Roques C."/>
            <person name="Donnadieu C."/>
            <person name="Braasch I."/>
            <person name="Desvignes T."/>
            <person name="Postlethwait J."/>
            <person name="Bobe J."/>
            <person name="Guiguen Y."/>
        </authorList>
    </citation>
    <scope>NUCLEOTIDE SEQUENCE</scope>
    <source>
        <strain evidence="1">M-15738</strain>
        <tissue evidence="1">Blood</tissue>
    </source>
</reference>
<dbReference type="EMBL" id="JADWDJ010000008">
    <property type="protein sequence ID" value="KAG5276569.1"/>
    <property type="molecule type" value="Genomic_DNA"/>
</dbReference>
<gene>
    <name evidence="1" type="ORF">AALO_G00107200</name>
</gene>
<name>A0AAV6GNX1_9TELE</name>
<dbReference type="PANTHER" id="PTHR31025">
    <property type="entry name" value="SI:CH211-196P9.1-RELATED"/>
    <property type="match status" value="1"/>
</dbReference>
<sequence>MEIRGTTPPETETHHRIFTRLKPKPSVVELKKLLTTLDSDCSNQWKRTIVLMGLPDYLKDVASNFYKKVQATVAEEDMTRGMTVGILVVADGNDTVGFAVVIEEEIILPSLSDFPTAVALLMGLLYALNIEYPKDTRYTFEVIQKVLMDIGGGHCTALVHGLRNRLLRKTM</sequence>
<dbReference type="AlphaFoldDB" id="A0AAV6GNX1"/>
<dbReference type="PANTHER" id="PTHR31025:SF25">
    <property type="entry name" value="ZINC FINGER (C2H2)-60"/>
    <property type="match status" value="1"/>
</dbReference>
<protein>
    <submittedName>
        <fullName evidence="1">Uncharacterized protein</fullName>
    </submittedName>
</protein>
<comment type="caution">
    <text evidence="1">The sequence shown here is derived from an EMBL/GenBank/DDBJ whole genome shotgun (WGS) entry which is preliminary data.</text>
</comment>
<keyword evidence="2" id="KW-1185">Reference proteome</keyword>
<evidence type="ECO:0000313" key="1">
    <source>
        <dbReference type="EMBL" id="KAG5276569.1"/>
    </source>
</evidence>
<proteinExistence type="predicted"/>
<organism evidence="1 2">
    <name type="scientific">Alosa alosa</name>
    <name type="common">allis shad</name>
    <dbReference type="NCBI Taxonomy" id="278164"/>
    <lineage>
        <taxon>Eukaryota</taxon>
        <taxon>Metazoa</taxon>
        <taxon>Chordata</taxon>
        <taxon>Craniata</taxon>
        <taxon>Vertebrata</taxon>
        <taxon>Euteleostomi</taxon>
        <taxon>Actinopterygii</taxon>
        <taxon>Neopterygii</taxon>
        <taxon>Teleostei</taxon>
        <taxon>Clupei</taxon>
        <taxon>Clupeiformes</taxon>
        <taxon>Clupeoidei</taxon>
        <taxon>Clupeidae</taxon>
        <taxon>Alosa</taxon>
    </lineage>
</organism>